<feature type="transmembrane region" description="Helical" evidence="11">
    <location>
        <begin position="121"/>
        <end position="141"/>
    </location>
</feature>
<comment type="similarity">
    <text evidence="10">Belongs to the G-protein coupled receptor 1 family.</text>
</comment>
<keyword evidence="8" id="KW-0325">Glycoprotein</keyword>
<name>A0AAD9UT28_ACRCE</name>
<dbReference type="PANTHER" id="PTHR24246">
    <property type="entry name" value="OLFACTORY RECEPTOR AND ADENOSINE RECEPTOR"/>
    <property type="match status" value="1"/>
</dbReference>
<proteinExistence type="inferred from homology"/>
<keyword evidence="9 10" id="KW-0807">Transducer</keyword>
<evidence type="ECO:0000256" key="8">
    <source>
        <dbReference type="ARBA" id="ARBA00023180"/>
    </source>
</evidence>
<dbReference type="EMBL" id="JARQWQ010000142">
    <property type="protein sequence ID" value="KAK2548615.1"/>
    <property type="molecule type" value="Genomic_DNA"/>
</dbReference>
<keyword evidence="5 10" id="KW-0297">G-protein coupled receptor</keyword>
<dbReference type="SMART" id="SM01381">
    <property type="entry name" value="7TM_GPCR_Srsx"/>
    <property type="match status" value="1"/>
</dbReference>
<dbReference type="PROSITE" id="PS00237">
    <property type="entry name" value="G_PROTEIN_RECEP_F1_1"/>
    <property type="match status" value="1"/>
</dbReference>
<dbReference type="PRINTS" id="PR00237">
    <property type="entry name" value="GPCRRHODOPSN"/>
</dbReference>
<feature type="transmembrane region" description="Helical" evidence="11">
    <location>
        <begin position="234"/>
        <end position="252"/>
    </location>
</feature>
<evidence type="ECO:0000256" key="9">
    <source>
        <dbReference type="ARBA" id="ARBA00023224"/>
    </source>
</evidence>
<sequence length="281" mass="31231">MADTQAFIIASVNVLFAVIGVFGNALAFVIVARNRRLHTVSNLFIISLALADLLVCIVAQPMYAALLFGLPHDPIYSVVRKSFSFVSLLASISSLVAVTVERYTAIASPMKYQRRANLTNVLVLLFIIWSLSIGMGIPPGFRVIVVYYAMSLVLIIYPINLYIYIIARRQARSIAKQVGHLGKSSQGKNEKENIAAKTIGSVLAVFAICWVPVIVTAFIYQYGNCRKLYFAFKWSQTLALCSSAVNPVIYCLKTQIFRKELKGICRRVFRGSSSQDKPEFI</sequence>
<dbReference type="InterPro" id="IPR000276">
    <property type="entry name" value="GPCR_Rhodpsn"/>
</dbReference>
<keyword evidence="7 10" id="KW-0675">Receptor</keyword>
<protein>
    <submittedName>
        <fullName evidence="13">Trace amine-associated receptor 1</fullName>
    </submittedName>
</protein>
<evidence type="ECO:0000256" key="6">
    <source>
        <dbReference type="ARBA" id="ARBA00023136"/>
    </source>
</evidence>
<keyword evidence="3 10" id="KW-0812">Transmembrane</keyword>
<reference evidence="13" key="1">
    <citation type="journal article" date="2023" name="G3 (Bethesda)">
        <title>Whole genome assembly and annotation of the endangered Caribbean coral Acropora cervicornis.</title>
        <authorList>
            <person name="Selwyn J.D."/>
            <person name="Vollmer S.V."/>
        </authorList>
    </citation>
    <scope>NUCLEOTIDE SEQUENCE</scope>
    <source>
        <strain evidence="13">K2</strain>
    </source>
</reference>
<comment type="subcellular location">
    <subcellularLocation>
        <location evidence="1">Cell membrane</location>
        <topology evidence="1">Multi-pass membrane protein</topology>
    </subcellularLocation>
</comment>
<dbReference type="PROSITE" id="PS50262">
    <property type="entry name" value="G_PROTEIN_RECEP_F1_2"/>
    <property type="match status" value="1"/>
</dbReference>
<feature type="transmembrane region" description="Helical" evidence="11">
    <location>
        <begin position="6"/>
        <end position="31"/>
    </location>
</feature>
<feature type="transmembrane region" description="Helical" evidence="11">
    <location>
        <begin position="83"/>
        <end position="100"/>
    </location>
</feature>
<feature type="transmembrane region" description="Helical" evidence="11">
    <location>
        <begin position="43"/>
        <end position="63"/>
    </location>
</feature>
<evidence type="ECO:0000256" key="3">
    <source>
        <dbReference type="ARBA" id="ARBA00022692"/>
    </source>
</evidence>
<dbReference type="GO" id="GO:0004930">
    <property type="term" value="F:G protein-coupled receptor activity"/>
    <property type="evidence" value="ECO:0007669"/>
    <property type="project" value="UniProtKB-KW"/>
</dbReference>
<reference evidence="13" key="2">
    <citation type="journal article" date="2023" name="Science">
        <title>Genomic signatures of disease resistance in endangered staghorn corals.</title>
        <authorList>
            <person name="Vollmer S.V."/>
            <person name="Selwyn J.D."/>
            <person name="Despard B.A."/>
            <person name="Roesel C.L."/>
        </authorList>
    </citation>
    <scope>NUCLEOTIDE SEQUENCE</scope>
    <source>
        <strain evidence="13">K2</strain>
    </source>
</reference>
<dbReference type="Proteomes" id="UP001249851">
    <property type="component" value="Unassembled WGS sequence"/>
</dbReference>
<evidence type="ECO:0000256" key="1">
    <source>
        <dbReference type="ARBA" id="ARBA00004651"/>
    </source>
</evidence>
<dbReference type="SUPFAM" id="SSF81321">
    <property type="entry name" value="Family A G protein-coupled receptor-like"/>
    <property type="match status" value="1"/>
</dbReference>
<evidence type="ECO:0000256" key="11">
    <source>
        <dbReference type="SAM" id="Phobius"/>
    </source>
</evidence>
<dbReference type="Pfam" id="PF00001">
    <property type="entry name" value="7tm_1"/>
    <property type="match status" value="2"/>
</dbReference>
<evidence type="ECO:0000313" key="13">
    <source>
        <dbReference type="EMBL" id="KAK2548615.1"/>
    </source>
</evidence>
<evidence type="ECO:0000259" key="12">
    <source>
        <dbReference type="PROSITE" id="PS50262"/>
    </source>
</evidence>
<keyword evidence="6 11" id="KW-0472">Membrane</keyword>
<evidence type="ECO:0000256" key="2">
    <source>
        <dbReference type="ARBA" id="ARBA00022475"/>
    </source>
</evidence>
<feature type="transmembrane region" description="Helical" evidence="11">
    <location>
        <begin position="198"/>
        <end position="222"/>
    </location>
</feature>
<gene>
    <name evidence="13" type="ORF">P5673_031138</name>
</gene>
<evidence type="ECO:0000256" key="4">
    <source>
        <dbReference type="ARBA" id="ARBA00022989"/>
    </source>
</evidence>
<evidence type="ECO:0000256" key="5">
    <source>
        <dbReference type="ARBA" id="ARBA00023040"/>
    </source>
</evidence>
<keyword evidence="2" id="KW-1003">Cell membrane</keyword>
<keyword evidence="14" id="KW-1185">Reference proteome</keyword>
<accession>A0AAD9UT28</accession>
<dbReference type="GO" id="GO:0005886">
    <property type="term" value="C:plasma membrane"/>
    <property type="evidence" value="ECO:0007669"/>
    <property type="project" value="UniProtKB-SubCell"/>
</dbReference>
<keyword evidence="4 11" id="KW-1133">Transmembrane helix</keyword>
<comment type="caution">
    <text evidence="13">The sequence shown here is derived from an EMBL/GenBank/DDBJ whole genome shotgun (WGS) entry which is preliminary data.</text>
</comment>
<evidence type="ECO:0000313" key="14">
    <source>
        <dbReference type="Proteomes" id="UP001249851"/>
    </source>
</evidence>
<dbReference type="PANTHER" id="PTHR24246:SF27">
    <property type="entry name" value="ADENOSINE RECEPTOR, ISOFORM A"/>
    <property type="match status" value="1"/>
</dbReference>
<evidence type="ECO:0000256" key="10">
    <source>
        <dbReference type="RuleBase" id="RU000688"/>
    </source>
</evidence>
<feature type="domain" description="G-protein coupled receptors family 1 profile" evidence="12">
    <location>
        <begin position="23"/>
        <end position="250"/>
    </location>
</feature>
<feature type="transmembrane region" description="Helical" evidence="11">
    <location>
        <begin position="147"/>
        <end position="167"/>
    </location>
</feature>
<dbReference type="Gene3D" id="1.20.1070.10">
    <property type="entry name" value="Rhodopsin 7-helix transmembrane proteins"/>
    <property type="match status" value="2"/>
</dbReference>
<dbReference type="InterPro" id="IPR017452">
    <property type="entry name" value="GPCR_Rhodpsn_7TM"/>
</dbReference>
<dbReference type="CDD" id="cd00637">
    <property type="entry name" value="7tm_classA_rhodopsin-like"/>
    <property type="match status" value="1"/>
</dbReference>
<organism evidence="13 14">
    <name type="scientific">Acropora cervicornis</name>
    <name type="common">Staghorn coral</name>
    <dbReference type="NCBI Taxonomy" id="6130"/>
    <lineage>
        <taxon>Eukaryota</taxon>
        <taxon>Metazoa</taxon>
        <taxon>Cnidaria</taxon>
        <taxon>Anthozoa</taxon>
        <taxon>Hexacorallia</taxon>
        <taxon>Scleractinia</taxon>
        <taxon>Astrocoeniina</taxon>
        <taxon>Acroporidae</taxon>
        <taxon>Acropora</taxon>
    </lineage>
</organism>
<evidence type="ECO:0000256" key="7">
    <source>
        <dbReference type="ARBA" id="ARBA00023170"/>
    </source>
</evidence>
<dbReference type="AlphaFoldDB" id="A0AAD9UT28"/>